<gene>
    <name evidence="17" type="ORF">C448_10427</name>
</gene>
<dbReference type="GO" id="GO:0160101">
    <property type="term" value="F:tRNA (guanine(10)-N2)-dimethyltransferase activity"/>
    <property type="evidence" value="ECO:0007669"/>
    <property type="project" value="UniProtKB-EC"/>
</dbReference>
<evidence type="ECO:0000256" key="15">
    <source>
        <dbReference type="PROSITE-ProRule" id="PRU00529"/>
    </source>
</evidence>
<evidence type="ECO:0000256" key="3">
    <source>
        <dbReference type="ARBA" id="ARBA00022490"/>
    </source>
</evidence>
<keyword evidence="8" id="KW-0819">tRNA processing</keyword>
<comment type="catalytic activity">
    <reaction evidence="10">
        <text>guanosine(10) in tRNA + 2 S-adenosyl-L-methionine = N(2)-dimethylguanosine(10) in tRNA + 2 S-adenosyl-L-homocysteine + 2 H(+)</text>
        <dbReference type="Rhea" id="RHEA:43124"/>
        <dbReference type="Rhea" id="RHEA-COMP:10355"/>
        <dbReference type="Rhea" id="RHEA-COMP:10358"/>
        <dbReference type="ChEBI" id="CHEBI:15378"/>
        <dbReference type="ChEBI" id="CHEBI:57856"/>
        <dbReference type="ChEBI" id="CHEBI:59789"/>
        <dbReference type="ChEBI" id="CHEBI:74269"/>
        <dbReference type="ChEBI" id="CHEBI:74513"/>
        <dbReference type="EC" id="2.1.1.213"/>
    </reaction>
</comment>
<dbReference type="InterPro" id="IPR029063">
    <property type="entry name" value="SAM-dependent_MTases_sf"/>
</dbReference>
<keyword evidence="6" id="KW-0808">Transferase</keyword>
<evidence type="ECO:0000256" key="5">
    <source>
        <dbReference type="ARBA" id="ARBA00022603"/>
    </source>
</evidence>
<accession>M0MEP6</accession>
<name>M0MEP6_HALMO</name>
<evidence type="ECO:0000313" key="17">
    <source>
        <dbReference type="EMBL" id="EMA42885.1"/>
    </source>
</evidence>
<comment type="similarity">
    <text evidence="12">Belongs to the methyltransferase superfamily. Trm-G10 family.</text>
</comment>
<comment type="caution">
    <text evidence="17">The sequence shown here is derived from an EMBL/GenBank/DDBJ whole genome shotgun (WGS) entry which is preliminary data.</text>
</comment>
<dbReference type="InterPro" id="IPR004114">
    <property type="entry name" value="THUMP_dom"/>
</dbReference>
<dbReference type="Pfam" id="PF01170">
    <property type="entry name" value="UPF0020"/>
    <property type="match status" value="1"/>
</dbReference>
<dbReference type="CDD" id="cd11715">
    <property type="entry name" value="THUMP_AdoMetMT"/>
    <property type="match status" value="1"/>
</dbReference>
<reference evidence="17 18" key="1">
    <citation type="journal article" date="2014" name="PLoS Genet.">
        <title>Phylogenetically driven sequencing of extremely halophilic archaea reveals strategies for static and dynamic osmo-response.</title>
        <authorList>
            <person name="Becker E.A."/>
            <person name="Seitzer P.M."/>
            <person name="Tritt A."/>
            <person name="Larsen D."/>
            <person name="Krusor M."/>
            <person name="Yao A.I."/>
            <person name="Wu D."/>
            <person name="Madern D."/>
            <person name="Eisen J.A."/>
            <person name="Darling A.E."/>
            <person name="Facciotti M.T."/>
        </authorList>
    </citation>
    <scope>NUCLEOTIDE SEQUENCE [LARGE SCALE GENOMIC DNA]</scope>
    <source>
        <strain evidence="17 18">DSM 1307</strain>
    </source>
</reference>
<evidence type="ECO:0000256" key="1">
    <source>
        <dbReference type="ARBA" id="ARBA00004496"/>
    </source>
</evidence>
<keyword evidence="7" id="KW-0949">S-adenosyl-L-methionine</keyword>
<dbReference type="PROSITE" id="PS51165">
    <property type="entry name" value="THUMP"/>
    <property type="match status" value="1"/>
</dbReference>
<evidence type="ECO:0000256" key="14">
    <source>
        <dbReference type="ARBA" id="ARBA00082665"/>
    </source>
</evidence>
<evidence type="ECO:0000313" key="18">
    <source>
        <dbReference type="Proteomes" id="UP000011568"/>
    </source>
</evidence>
<evidence type="ECO:0000256" key="11">
    <source>
        <dbReference type="ARBA" id="ARBA00054380"/>
    </source>
</evidence>
<evidence type="ECO:0000256" key="6">
    <source>
        <dbReference type="ARBA" id="ARBA00022679"/>
    </source>
</evidence>
<keyword evidence="4" id="KW-0820">tRNA-binding</keyword>
<comment type="subunit">
    <text evidence="2">Monomer.</text>
</comment>
<dbReference type="PATRIC" id="fig|931277.6.peg.2039"/>
<dbReference type="SUPFAM" id="SSF143437">
    <property type="entry name" value="THUMP domain-like"/>
    <property type="match status" value="1"/>
</dbReference>
<comment type="function">
    <text evidence="11">Catalyzes the adenosylmethionine-dependent methylation of the exocyclic amino group (N(2)) of guanosine at position 10 of various tRNAs. Acts via a two-step process that leads to the formation of either N(2)-monomethyl (m(2)G) or N(2)-dimethylguanosine (m(2)(2)G).</text>
</comment>
<dbReference type="Gene3D" id="3.40.50.150">
    <property type="entry name" value="Vaccinia Virus protein VP39"/>
    <property type="match status" value="1"/>
</dbReference>
<evidence type="ECO:0000256" key="8">
    <source>
        <dbReference type="ARBA" id="ARBA00022694"/>
    </source>
</evidence>
<dbReference type="GO" id="GO:0005737">
    <property type="term" value="C:cytoplasm"/>
    <property type="evidence" value="ECO:0007669"/>
    <property type="project" value="UniProtKB-SubCell"/>
</dbReference>
<evidence type="ECO:0000256" key="2">
    <source>
        <dbReference type="ARBA" id="ARBA00011245"/>
    </source>
</evidence>
<protein>
    <recommendedName>
        <fullName evidence="13">tRNA (guanine(10)-N(2))-dimethyltransferase</fullName>
        <ecNumber evidence="13">2.1.1.213</ecNumber>
    </recommendedName>
    <alternativeName>
        <fullName evidence="14">tRNA:G10 dimethyltransferase</fullName>
    </alternativeName>
</protein>
<evidence type="ECO:0000256" key="13">
    <source>
        <dbReference type="ARBA" id="ARBA00066936"/>
    </source>
</evidence>
<keyword evidence="18" id="KW-1185">Reference proteome</keyword>
<evidence type="ECO:0000256" key="12">
    <source>
        <dbReference type="ARBA" id="ARBA00061338"/>
    </source>
</evidence>
<feature type="domain" description="THUMP" evidence="16">
    <location>
        <begin position="37"/>
        <end position="138"/>
    </location>
</feature>
<dbReference type="SUPFAM" id="SSF53335">
    <property type="entry name" value="S-adenosyl-L-methionine-dependent methyltransferases"/>
    <property type="match status" value="1"/>
</dbReference>
<dbReference type="EMBL" id="AOMC01000124">
    <property type="protein sequence ID" value="EMA42885.1"/>
    <property type="molecule type" value="Genomic_DNA"/>
</dbReference>
<keyword evidence="5 17" id="KW-0489">Methyltransferase</keyword>
<keyword evidence="9 15" id="KW-0694">RNA-binding</keyword>
<dbReference type="AlphaFoldDB" id="M0MEP6"/>
<evidence type="ECO:0000256" key="4">
    <source>
        <dbReference type="ARBA" id="ARBA00022555"/>
    </source>
</evidence>
<dbReference type="EC" id="2.1.1.213" evidence="13"/>
<dbReference type="Proteomes" id="UP000011568">
    <property type="component" value="Unassembled WGS sequence"/>
</dbReference>
<dbReference type="STRING" id="931277.C448_10427"/>
<keyword evidence="3" id="KW-0963">Cytoplasm</keyword>
<evidence type="ECO:0000256" key="7">
    <source>
        <dbReference type="ARBA" id="ARBA00022691"/>
    </source>
</evidence>
<sequence>MYALELGGEDDPFAAREAASAANGVEPLASGLALADEIDPERLSSLAFTLRASRVLARTDGTVESAREELADAELDREGTVAVRARDVRRTADVDTQLAERRLGGVLTDRGYTVDLDDPDHELRALLADDSCILGWLAAESERGFGARVPTKKPFFQPGSMSPLLARALANIAGAHPGATIVDPMCGTGGVLVEAGLVGARVLGFDAQSKMVRGAATNLDHYLDEHEFATARADATRLPLRDDAADAVIFDAPYGRQSKIEGELDSVVSGALVEAKRIAARAVIVGDRSWIAEARAAGWSVEDSFERRVHRSLVRHIAVLG</sequence>
<dbReference type="eggNOG" id="arCOG00047">
    <property type="taxonomic scope" value="Archaea"/>
</dbReference>
<dbReference type="PANTHER" id="PTHR14911">
    <property type="entry name" value="THUMP DOMAIN-CONTAINING"/>
    <property type="match status" value="1"/>
</dbReference>
<dbReference type="GO" id="GO:0030488">
    <property type="term" value="P:tRNA methylation"/>
    <property type="evidence" value="ECO:0007669"/>
    <property type="project" value="TreeGrafter"/>
</dbReference>
<comment type="subcellular location">
    <subcellularLocation>
        <location evidence="1">Cytoplasm</location>
    </subcellularLocation>
</comment>
<dbReference type="FunFam" id="3.40.50.150:FF:000251">
    <property type="entry name" value="Putative RNA methylase"/>
    <property type="match status" value="1"/>
</dbReference>
<evidence type="ECO:0000256" key="10">
    <source>
        <dbReference type="ARBA" id="ARBA00051883"/>
    </source>
</evidence>
<dbReference type="PRINTS" id="PR00507">
    <property type="entry name" value="N12N6MTFRASE"/>
</dbReference>
<dbReference type="PANTHER" id="PTHR14911:SF21">
    <property type="entry name" value="N2-METHYLGUANOSINE TRNA METHYLTRANSFERASE"/>
    <property type="match status" value="1"/>
</dbReference>
<evidence type="ECO:0000259" key="16">
    <source>
        <dbReference type="PROSITE" id="PS51165"/>
    </source>
</evidence>
<dbReference type="GO" id="GO:0000049">
    <property type="term" value="F:tRNA binding"/>
    <property type="evidence" value="ECO:0007669"/>
    <property type="project" value="UniProtKB-KW"/>
</dbReference>
<dbReference type="RefSeq" id="WP_004054530.1">
    <property type="nucleotide sequence ID" value="NZ_AOMC01000124.1"/>
</dbReference>
<dbReference type="OrthoDB" id="7080at2157"/>
<organism evidence="17 18">
    <name type="scientific">Halococcus morrhuae DSM 1307</name>
    <dbReference type="NCBI Taxonomy" id="931277"/>
    <lineage>
        <taxon>Archaea</taxon>
        <taxon>Methanobacteriati</taxon>
        <taxon>Methanobacteriota</taxon>
        <taxon>Stenosarchaea group</taxon>
        <taxon>Halobacteria</taxon>
        <taxon>Halobacteriales</taxon>
        <taxon>Halococcaceae</taxon>
        <taxon>Halococcus</taxon>
    </lineage>
</organism>
<dbReference type="InterPro" id="IPR000241">
    <property type="entry name" value="RlmKL-like_Mtase"/>
</dbReference>
<evidence type="ECO:0000256" key="9">
    <source>
        <dbReference type="ARBA" id="ARBA00022884"/>
    </source>
</evidence>
<proteinExistence type="inferred from homology"/>